<name>A0A9P7YXN9_9HELO</name>
<accession>A0A9P7YXN9</accession>
<dbReference type="InterPro" id="IPR057678">
    <property type="entry name" value="DUF7918"/>
</dbReference>
<protein>
    <recommendedName>
        <fullName evidence="2">DUF7918 domain-containing protein</fullName>
    </recommendedName>
</protein>
<feature type="domain" description="DUF7918" evidence="2">
    <location>
        <begin position="9"/>
        <end position="239"/>
    </location>
</feature>
<dbReference type="PANTHER" id="PTHR36223">
    <property type="entry name" value="BETA-LACTAMASE-TYPE TRANSPEPTIDASE FOLD DOMAIN CONTAINING PROTEIN"/>
    <property type="match status" value="1"/>
</dbReference>
<evidence type="ECO:0000313" key="3">
    <source>
        <dbReference type="EMBL" id="KAG9241571.1"/>
    </source>
</evidence>
<proteinExistence type="predicted"/>
<sequence>MAVLDNLPGIRVSLQSDGFRQTEYQDTDEPLKLEPAYTLPPPGRVALKYVEVVAEADFLIKCEVLAPHIAMEDISFTAEVDGIRIATNVAEHLRLTVGYWYGHIDGYYKRIDAERVSCRPLRFCGLTKVDTDDSETISRDAKMMKGVGEIIVYVHRTRREGREQAMIRTEPKAVKEVSEKALKGQAISHSAGYGAEKYFSKPQNQGTLWMDPYYKPLAVFRFKYRSKEALQAMMVIPRSASPERFYLAPIHSPDRNWGVVSRQERVANLKMELAKIKAEDDGEEENPVRSRKREASDSISSGRAYKTSQRRDGKVVVDLTDG</sequence>
<reference evidence="3" key="1">
    <citation type="journal article" date="2021" name="IMA Fungus">
        <title>Genomic characterization of three marine fungi, including Emericellopsis atlantica sp. nov. with signatures of a generalist lifestyle and marine biomass degradation.</title>
        <authorList>
            <person name="Hagestad O.C."/>
            <person name="Hou L."/>
            <person name="Andersen J.H."/>
            <person name="Hansen E.H."/>
            <person name="Altermark B."/>
            <person name="Li C."/>
            <person name="Kuhnert E."/>
            <person name="Cox R.J."/>
            <person name="Crous P.W."/>
            <person name="Spatafora J.W."/>
            <person name="Lail K."/>
            <person name="Amirebrahimi M."/>
            <person name="Lipzen A."/>
            <person name="Pangilinan J."/>
            <person name="Andreopoulos W."/>
            <person name="Hayes R.D."/>
            <person name="Ng V."/>
            <person name="Grigoriev I.V."/>
            <person name="Jackson S.A."/>
            <person name="Sutton T.D.S."/>
            <person name="Dobson A.D.W."/>
            <person name="Rama T."/>
        </authorList>
    </citation>
    <scope>NUCLEOTIDE SEQUENCE</scope>
    <source>
        <strain evidence="3">TRa3180A</strain>
    </source>
</reference>
<dbReference type="PANTHER" id="PTHR36223:SF1">
    <property type="entry name" value="TRANSCRIPTION ELONGATION FACTOR EAF N-TERMINAL DOMAIN-CONTAINING PROTEIN"/>
    <property type="match status" value="1"/>
</dbReference>
<keyword evidence="4" id="KW-1185">Reference proteome</keyword>
<gene>
    <name evidence="3" type="ORF">BJ878DRAFT_520099</name>
</gene>
<feature type="region of interest" description="Disordered" evidence="1">
    <location>
        <begin position="276"/>
        <end position="322"/>
    </location>
</feature>
<evidence type="ECO:0000259" key="2">
    <source>
        <dbReference type="Pfam" id="PF25534"/>
    </source>
</evidence>
<evidence type="ECO:0000256" key="1">
    <source>
        <dbReference type="SAM" id="MobiDB-lite"/>
    </source>
</evidence>
<dbReference type="Proteomes" id="UP000887226">
    <property type="component" value="Unassembled WGS sequence"/>
</dbReference>
<organism evidence="3 4">
    <name type="scientific">Calycina marina</name>
    <dbReference type="NCBI Taxonomy" id="1763456"/>
    <lineage>
        <taxon>Eukaryota</taxon>
        <taxon>Fungi</taxon>
        <taxon>Dikarya</taxon>
        <taxon>Ascomycota</taxon>
        <taxon>Pezizomycotina</taxon>
        <taxon>Leotiomycetes</taxon>
        <taxon>Helotiales</taxon>
        <taxon>Pezizellaceae</taxon>
        <taxon>Calycina</taxon>
    </lineage>
</organism>
<comment type="caution">
    <text evidence="3">The sequence shown here is derived from an EMBL/GenBank/DDBJ whole genome shotgun (WGS) entry which is preliminary data.</text>
</comment>
<dbReference type="OrthoDB" id="3364132at2759"/>
<dbReference type="EMBL" id="MU254191">
    <property type="protein sequence ID" value="KAG9241571.1"/>
    <property type="molecule type" value="Genomic_DNA"/>
</dbReference>
<dbReference type="AlphaFoldDB" id="A0A9P7YXN9"/>
<evidence type="ECO:0000313" key="4">
    <source>
        <dbReference type="Proteomes" id="UP000887226"/>
    </source>
</evidence>
<dbReference type="Pfam" id="PF25534">
    <property type="entry name" value="DUF7918"/>
    <property type="match status" value="1"/>
</dbReference>